<feature type="domain" description="Peptidase M50" evidence="8">
    <location>
        <begin position="60"/>
        <end position="236"/>
    </location>
</feature>
<feature type="transmembrane region" description="Helical" evidence="7">
    <location>
        <begin position="132"/>
        <end position="155"/>
    </location>
</feature>
<feature type="transmembrane region" description="Helical" evidence="7">
    <location>
        <begin position="49"/>
        <end position="70"/>
    </location>
</feature>
<feature type="transmembrane region" description="Helical" evidence="7">
    <location>
        <begin position="161"/>
        <end position="180"/>
    </location>
</feature>
<keyword evidence="6 7" id="KW-0472">Membrane</keyword>
<dbReference type="RefSeq" id="WP_029426468.1">
    <property type="nucleotide sequence ID" value="NZ_CP012801.1"/>
</dbReference>
<organism evidence="9 10">
    <name type="scientific">Bacteroides cellulosilyticus</name>
    <dbReference type="NCBI Taxonomy" id="246787"/>
    <lineage>
        <taxon>Bacteria</taxon>
        <taxon>Pseudomonadati</taxon>
        <taxon>Bacteroidota</taxon>
        <taxon>Bacteroidia</taxon>
        <taxon>Bacteroidales</taxon>
        <taxon>Bacteroidaceae</taxon>
        <taxon>Bacteroides</taxon>
    </lineage>
</organism>
<reference evidence="9 10" key="1">
    <citation type="journal article" date="2015" name="Science">
        <title>Genetic determinants of in vivo fitness and diet responsiveness in multiple human gut Bacteroides.</title>
        <authorList>
            <person name="Wu M."/>
            <person name="McNulty N.P."/>
            <person name="Rodionov D.A."/>
            <person name="Khoroshkin M.S."/>
            <person name="Griffin N.W."/>
            <person name="Cheng J."/>
            <person name="Latreille P."/>
            <person name="Kerstetter R.A."/>
            <person name="Terrapon N."/>
            <person name="Henrissat B."/>
            <person name="Osterman A.L."/>
            <person name="Gordon J.I."/>
        </authorList>
    </citation>
    <scope>NUCLEOTIDE SEQUENCE [LARGE SCALE GENOMIC DNA]</scope>
    <source>
        <strain evidence="9 10">WH2</strain>
    </source>
</reference>
<evidence type="ECO:0000256" key="7">
    <source>
        <dbReference type="SAM" id="Phobius"/>
    </source>
</evidence>
<evidence type="ECO:0000259" key="8">
    <source>
        <dbReference type="Pfam" id="PF02163"/>
    </source>
</evidence>
<dbReference type="InterPro" id="IPR008915">
    <property type="entry name" value="Peptidase_M50"/>
</dbReference>
<evidence type="ECO:0000256" key="2">
    <source>
        <dbReference type="ARBA" id="ARBA00004141"/>
    </source>
</evidence>
<comment type="cofactor">
    <cofactor evidence="1">
        <name>Zn(2+)</name>
        <dbReference type="ChEBI" id="CHEBI:29105"/>
    </cofactor>
</comment>
<evidence type="ECO:0000256" key="4">
    <source>
        <dbReference type="ARBA" id="ARBA00022692"/>
    </source>
</evidence>
<evidence type="ECO:0000313" key="10">
    <source>
        <dbReference type="Proteomes" id="UP000061809"/>
    </source>
</evidence>
<evidence type="ECO:0000256" key="5">
    <source>
        <dbReference type="ARBA" id="ARBA00022989"/>
    </source>
</evidence>
<dbReference type="GO" id="GO:0016020">
    <property type="term" value="C:membrane"/>
    <property type="evidence" value="ECO:0007669"/>
    <property type="project" value="UniProtKB-SubCell"/>
</dbReference>
<accession>A0A0N7IFI1</accession>
<dbReference type="PATRIC" id="fig|246787.4.peg.3136"/>
<name>A0A0N7IFI1_9BACE</name>
<dbReference type="Proteomes" id="UP000061809">
    <property type="component" value="Chromosome"/>
</dbReference>
<comment type="similarity">
    <text evidence="3">Belongs to the peptidase M50B family.</text>
</comment>
<gene>
    <name evidence="9" type="ORF">BcellWH2_03029</name>
</gene>
<comment type="subcellular location">
    <subcellularLocation>
        <location evidence="2">Membrane</location>
        <topology evidence="2">Multi-pass membrane protein</topology>
    </subcellularLocation>
</comment>
<sequence length="385" mass="44477">MKQALKLILSTLFGACIGFGAVVLCITFFTETTLSEFFGNMGNIQLSRLLLSCILSLTCLILAVFVQIILHEGGHLIFGLATGYRFVSFRVGSLTLIKEKGKFRFKRFSISGTGGQCLLSPPDKPYEQLPYFWYNAGGVLMNLLTAILALVLWVAYPEIPLPLHLFLLLSFICGFFLALMNGIPLKMSGITNDAYNLILMHRDLNTRKYLALQLAVNAEVQKGVRLKDMPDEWFPNDEVTDYRNIMQVAVKLLYISRYVDRKEFETAHVLFSEIERHKEEIVGLYVKEIECELLFLELIGERRKEEIERLYTDKIKRYIQRYKIMMSSKQRLLCALALYWENQPERAKEIYEKVARKRDKYLLQGEVNSDLDIMETMLREAQVQV</sequence>
<evidence type="ECO:0000313" key="9">
    <source>
        <dbReference type="EMBL" id="ALJ60267.1"/>
    </source>
</evidence>
<protein>
    <recommendedName>
        <fullName evidence="8">Peptidase M50 domain-containing protein</fullName>
    </recommendedName>
</protein>
<dbReference type="AlphaFoldDB" id="A0A0N7IFI1"/>
<dbReference type="GO" id="GO:0006508">
    <property type="term" value="P:proteolysis"/>
    <property type="evidence" value="ECO:0007669"/>
    <property type="project" value="InterPro"/>
</dbReference>
<dbReference type="EMBL" id="CP012801">
    <property type="protein sequence ID" value="ALJ60267.1"/>
    <property type="molecule type" value="Genomic_DNA"/>
</dbReference>
<evidence type="ECO:0000256" key="3">
    <source>
        <dbReference type="ARBA" id="ARBA00007931"/>
    </source>
</evidence>
<dbReference type="KEGG" id="bcel:BcellWH2_03029"/>
<dbReference type="Pfam" id="PF02163">
    <property type="entry name" value="Peptidase_M50"/>
    <property type="match status" value="1"/>
</dbReference>
<keyword evidence="4 7" id="KW-0812">Transmembrane</keyword>
<proteinExistence type="inferred from homology"/>
<evidence type="ECO:0000256" key="1">
    <source>
        <dbReference type="ARBA" id="ARBA00001947"/>
    </source>
</evidence>
<evidence type="ECO:0000256" key="6">
    <source>
        <dbReference type="ARBA" id="ARBA00023136"/>
    </source>
</evidence>
<feature type="transmembrane region" description="Helical" evidence="7">
    <location>
        <begin position="6"/>
        <end position="29"/>
    </location>
</feature>
<keyword evidence="5 7" id="KW-1133">Transmembrane helix</keyword>